<dbReference type="EMBL" id="DVJP01000018">
    <property type="protein sequence ID" value="HIS75593.1"/>
    <property type="molecule type" value="Genomic_DNA"/>
</dbReference>
<accession>A0A9D1K028</accession>
<reference evidence="1" key="2">
    <citation type="journal article" date="2021" name="PeerJ">
        <title>Extensive microbial diversity within the chicken gut microbiome revealed by metagenomics and culture.</title>
        <authorList>
            <person name="Gilroy R."/>
            <person name="Ravi A."/>
            <person name="Getino M."/>
            <person name="Pursley I."/>
            <person name="Horton D.L."/>
            <person name="Alikhan N.F."/>
            <person name="Baker D."/>
            <person name="Gharbi K."/>
            <person name="Hall N."/>
            <person name="Watson M."/>
            <person name="Adriaenssens E.M."/>
            <person name="Foster-Nyarko E."/>
            <person name="Jarju S."/>
            <person name="Secka A."/>
            <person name="Antonio M."/>
            <person name="Oren A."/>
            <person name="Chaudhuri R.R."/>
            <person name="La Ragione R."/>
            <person name="Hildebrand F."/>
            <person name="Pallen M.J."/>
        </authorList>
    </citation>
    <scope>NUCLEOTIDE SEQUENCE</scope>
    <source>
        <strain evidence="1">CHK199-13235</strain>
    </source>
</reference>
<dbReference type="AlphaFoldDB" id="A0A9D1K028"/>
<sequence length="75" mass="8568">MYTMDDLCASVLEREPEPPELAQLSKQVHEYLEMELTPSVFRDLEPIWLQCIAAYQAQGFSLGFRTAAMLLCKSL</sequence>
<protein>
    <submittedName>
        <fullName evidence="1">Uncharacterized protein</fullName>
    </submittedName>
</protein>
<evidence type="ECO:0000313" key="2">
    <source>
        <dbReference type="Proteomes" id="UP000824002"/>
    </source>
</evidence>
<organism evidence="1 2">
    <name type="scientific">Candidatus Merdivicinus excrementipullorum</name>
    <dbReference type="NCBI Taxonomy" id="2840867"/>
    <lineage>
        <taxon>Bacteria</taxon>
        <taxon>Bacillati</taxon>
        <taxon>Bacillota</taxon>
        <taxon>Clostridia</taxon>
        <taxon>Eubacteriales</taxon>
        <taxon>Oscillospiraceae</taxon>
        <taxon>Oscillospiraceae incertae sedis</taxon>
        <taxon>Candidatus Merdivicinus</taxon>
    </lineage>
</organism>
<proteinExistence type="predicted"/>
<dbReference type="Proteomes" id="UP000824002">
    <property type="component" value="Unassembled WGS sequence"/>
</dbReference>
<gene>
    <name evidence="1" type="ORF">IAB51_02175</name>
</gene>
<comment type="caution">
    <text evidence="1">The sequence shown here is derived from an EMBL/GenBank/DDBJ whole genome shotgun (WGS) entry which is preliminary data.</text>
</comment>
<name>A0A9D1K028_9FIRM</name>
<reference evidence="1" key="1">
    <citation type="submission" date="2020-10" db="EMBL/GenBank/DDBJ databases">
        <authorList>
            <person name="Gilroy R."/>
        </authorList>
    </citation>
    <scope>NUCLEOTIDE SEQUENCE</scope>
    <source>
        <strain evidence="1">CHK199-13235</strain>
    </source>
</reference>
<evidence type="ECO:0000313" key="1">
    <source>
        <dbReference type="EMBL" id="HIS75593.1"/>
    </source>
</evidence>